<dbReference type="Proteomes" id="UP000572817">
    <property type="component" value="Unassembled WGS sequence"/>
</dbReference>
<comment type="similarity">
    <text evidence="2 4">Belongs to the TPP enzyme family.</text>
</comment>
<dbReference type="SUPFAM" id="SSF52518">
    <property type="entry name" value="Thiamin diphosphate-binding fold (THDP-binding)"/>
    <property type="match status" value="2"/>
</dbReference>
<dbReference type="GO" id="GO:0009097">
    <property type="term" value="P:isoleucine biosynthetic process"/>
    <property type="evidence" value="ECO:0007669"/>
    <property type="project" value="TreeGrafter"/>
</dbReference>
<evidence type="ECO:0000256" key="4">
    <source>
        <dbReference type="RuleBase" id="RU362132"/>
    </source>
</evidence>
<dbReference type="InterPro" id="IPR029035">
    <property type="entry name" value="DHS-like_NAD/FAD-binding_dom"/>
</dbReference>
<dbReference type="InterPro" id="IPR011766">
    <property type="entry name" value="TPP_enzyme_TPP-bd"/>
</dbReference>
<dbReference type="PANTHER" id="PTHR18968">
    <property type="entry name" value="THIAMINE PYROPHOSPHATE ENZYMES"/>
    <property type="match status" value="1"/>
</dbReference>
<protein>
    <submittedName>
        <fullName evidence="8">TPP-binding enzyme conserved site</fullName>
    </submittedName>
</protein>
<name>A0A8H4IYI8_9PEZI</name>
<organism evidence="8 9">
    <name type="scientific">Botryosphaeria dothidea</name>
    <dbReference type="NCBI Taxonomy" id="55169"/>
    <lineage>
        <taxon>Eukaryota</taxon>
        <taxon>Fungi</taxon>
        <taxon>Dikarya</taxon>
        <taxon>Ascomycota</taxon>
        <taxon>Pezizomycotina</taxon>
        <taxon>Dothideomycetes</taxon>
        <taxon>Dothideomycetes incertae sedis</taxon>
        <taxon>Botryosphaeriales</taxon>
        <taxon>Botryosphaeriaceae</taxon>
        <taxon>Botryosphaeria</taxon>
    </lineage>
</organism>
<evidence type="ECO:0000313" key="9">
    <source>
        <dbReference type="Proteomes" id="UP000572817"/>
    </source>
</evidence>
<feature type="domain" description="Thiamine pyrophosphate enzyme central" evidence="5">
    <location>
        <begin position="204"/>
        <end position="339"/>
    </location>
</feature>
<feature type="domain" description="Thiamine pyrophosphate enzyme TPP-binding" evidence="6">
    <location>
        <begin position="401"/>
        <end position="555"/>
    </location>
</feature>
<keyword evidence="3 4" id="KW-0786">Thiamine pyrophosphate</keyword>
<evidence type="ECO:0000256" key="1">
    <source>
        <dbReference type="ARBA" id="ARBA00001964"/>
    </source>
</evidence>
<dbReference type="Gene3D" id="3.40.50.1220">
    <property type="entry name" value="TPP-binding domain"/>
    <property type="match status" value="1"/>
</dbReference>
<dbReference type="AlphaFoldDB" id="A0A8H4IYI8"/>
<dbReference type="InterPro" id="IPR012001">
    <property type="entry name" value="Thiamin_PyroP_enz_TPP-bd_dom"/>
</dbReference>
<dbReference type="OrthoDB" id="10006023at2759"/>
<comment type="cofactor">
    <cofactor evidence="1">
        <name>thiamine diphosphate</name>
        <dbReference type="ChEBI" id="CHEBI:58937"/>
    </cofactor>
</comment>
<gene>
    <name evidence="8" type="ORF">GTA08_BOTSDO01818</name>
</gene>
<dbReference type="GO" id="GO:0003984">
    <property type="term" value="F:acetolactate synthase activity"/>
    <property type="evidence" value="ECO:0007669"/>
    <property type="project" value="TreeGrafter"/>
</dbReference>
<dbReference type="Pfam" id="PF00205">
    <property type="entry name" value="TPP_enzyme_M"/>
    <property type="match status" value="1"/>
</dbReference>
<evidence type="ECO:0000259" key="6">
    <source>
        <dbReference type="Pfam" id="PF02775"/>
    </source>
</evidence>
<dbReference type="GO" id="GO:0005948">
    <property type="term" value="C:acetolactate synthase complex"/>
    <property type="evidence" value="ECO:0007669"/>
    <property type="project" value="TreeGrafter"/>
</dbReference>
<dbReference type="Pfam" id="PF02776">
    <property type="entry name" value="TPP_enzyme_N"/>
    <property type="match status" value="1"/>
</dbReference>
<accession>A0A8H4IYI8</accession>
<dbReference type="SUPFAM" id="SSF52467">
    <property type="entry name" value="DHS-like NAD/FAD-binding domain"/>
    <property type="match status" value="1"/>
</dbReference>
<dbReference type="EMBL" id="WWBZ02000016">
    <property type="protein sequence ID" value="KAF4309750.1"/>
    <property type="molecule type" value="Genomic_DNA"/>
</dbReference>
<proteinExistence type="inferred from homology"/>
<dbReference type="CDD" id="cd07035">
    <property type="entry name" value="TPP_PYR_POX_like"/>
    <property type="match status" value="1"/>
</dbReference>
<evidence type="ECO:0000259" key="5">
    <source>
        <dbReference type="Pfam" id="PF00205"/>
    </source>
</evidence>
<dbReference type="GO" id="GO:0009099">
    <property type="term" value="P:L-valine biosynthetic process"/>
    <property type="evidence" value="ECO:0007669"/>
    <property type="project" value="TreeGrafter"/>
</dbReference>
<dbReference type="InterPro" id="IPR045229">
    <property type="entry name" value="TPP_enz"/>
</dbReference>
<dbReference type="Gene3D" id="3.40.50.970">
    <property type="match status" value="2"/>
</dbReference>
<feature type="domain" description="Thiamine pyrophosphate enzyme N-terminal TPP-binding" evidence="7">
    <location>
        <begin position="14"/>
        <end position="128"/>
    </location>
</feature>
<evidence type="ECO:0000256" key="3">
    <source>
        <dbReference type="ARBA" id="ARBA00023052"/>
    </source>
</evidence>
<dbReference type="GO" id="GO:0000287">
    <property type="term" value="F:magnesium ion binding"/>
    <property type="evidence" value="ECO:0007669"/>
    <property type="project" value="InterPro"/>
</dbReference>
<sequence>MSFPLTIPKGRELTGGDLLAQSLNRLGTEVAFGLHGGHLDAFLVGCESIGIRLIDTRHETVAVQAAEGYSKMAGKTGICFITANSGFSNGLPGLATAFADRSSILCITSSVPLRDQENNSLQGQIDQVVAARPMTKFAHRVTNAEDLPRIVAHAVHISVSGAPGPVLLDVPIDVLFAPVSPSRISWGAVSGALPYSPGPHQGAIEEAVKLLRQAKRPAVIVGTGANSPEASTALSQFAAATQIPIFSSGKFSILTNLYSNPSFAGPANLLAALSLGGTPPDCLLLLGARTGMYLGGQSGAIVPTKDCSIIQVDTDGGELGRTYPVLGIVSDTTQALLALTSALKATPFHTPPAWLQSLKTAQALPSPHDASPPTVGGALHPHHALTALFSHLPPNPIVVLDGGEAALWAGPAALAHCQPAALVSSTGYLGFLGNGFGYALGCAVAAAAADAHVVLVTGDGAAGFHIMELDTFARHGLRVLTVVVNNECWGMSANGQDMVYGGATAARPASGLSGRVEFSVVAEGLGCAGVRCAALEEVGPGVEGVLAKAGPACVDLRVSRKPVHPGTEAMVAMTEDPDVIVVPYYDNVPRPRYKL</sequence>
<comment type="caution">
    <text evidence="8">The sequence shown here is derived from an EMBL/GenBank/DDBJ whole genome shotgun (WGS) entry which is preliminary data.</text>
</comment>
<evidence type="ECO:0000259" key="7">
    <source>
        <dbReference type="Pfam" id="PF02776"/>
    </source>
</evidence>
<reference evidence="8" key="1">
    <citation type="submission" date="2020-04" db="EMBL/GenBank/DDBJ databases">
        <title>Genome Assembly and Annotation of Botryosphaeria dothidea sdau 11-99, a Latent Pathogen of Apple Fruit Ring Rot in China.</title>
        <authorList>
            <person name="Yu C."/>
            <person name="Diao Y."/>
            <person name="Lu Q."/>
            <person name="Zhao J."/>
            <person name="Cui S."/>
            <person name="Peng C."/>
            <person name="He B."/>
            <person name="Liu H."/>
        </authorList>
    </citation>
    <scope>NUCLEOTIDE SEQUENCE [LARGE SCALE GENOMIC DNA]</scope>
    <source>
        <strain evidence="8">Sdau11-99</strain>
    </source>
</reference>
<dbReference type="InterPro" id="IPR029061">
    <property type="entry name" value="THDP-binding"/>
</dbReference>
<dbReference type="GO" id="GO:0050660">
    <property type="term" value="F:flavin adenine dinucleotide binding"/>
    <property type="evidence" value="ECO:0007669"/>
    <property type="project" value="TreeGrafter"/>
</dbReference>
<dbReference type="Pfam" id="PF02775">
    <property type="entry name" value="TPP_enzyme_C"/>
    <property type="match status" value="1"/>
</dbReference>
<keyword evidence="9" id="KW-1185">Reference proteome</keyword>
<dbReference type="GO" id="GO:0030976">
    <property type="term" value="F:thiamine pyrophosphate binding"/>
    <property type="evidence" value="ECO:0007669"/>
    <property type="project" value="InterPro"/>
</dbReference>
<dbReference type="PANTHER" id="PTHR18968:SF166">
    <property type="entry name" value="2-HYDROXYACYL-COA LYASE 2"/>
    <property type="match status" value="1"/>
</dbReference>
<evidence type="ECO:0000256" key="2">
    <source>
        <dbReference type="ARBA" id="ARBA00007812"/>
    </source>
</evidence>
<dbReference type="InterPro" id="IPR012000">
    <property type="entry name" value="Thiamin_PyroP_enz_cen_dom"/>
</dbReference>
<evidence type="ECO:0000313" key="8">
    <source>
        <dbReference type="EMBL" id="KAF4309750.1"/>
    </source>
</evidence>